<organism evidence="1 2">
    <name type="scientific">Pseudoxanthomonas japonensis</name>
    <dbReference type="NCBI Taxonomy" id="69284"/>
    <lineage>
        <taxon>Bacteria</taxon>
        <taxon>Pseudomonadati</taxon>
        <taxon>Pseudomonadota</taxon>
        <taxon>Gammaproteobacteria</taxon>
        <taxon>Lysobacterales</taxon>
        <taxon>Lysobacteraceae</taxon>
        <taxon>Pseudoxanthomonas</taxon>
    </lineage>
</organism>
<gene>
    <name evidence="1" type="ORF">CSC78_03960</name>
</gene>
<name>A0ABQ6ZKL8_9GAMM</name>
<protein>
    <recommendedName>
        <fullName evidence="3">Lipoprotein</fullName>
    </recommendedName>
</protein>
<evidence type="ECO:0008006" key="3">
    <source>
        <dbReference type="Google" id="ProtNLM"/>
    </source>
</evidence>
<accession>A0ABQ6ZKL8</accession>
<keyword evidence="2" id="KW-1185">Reference proteome</keyword>
<comment type="caution">
    <text evidence="1">The sequence shown here is derived from an EMBL/GenBank/DDBJ whole genome shotgun (WGS) entry which is preliminary data.</text>
</comment>
<evidence type="ECO:0000313" key="2">
    <source>
        <dbReference type="Proteomes" id="UP000781710"/>
    </source>
</evidence>
<evidence type="ECO:0000313" key="1">
    <source>
        <dbReference type="EMBL" id="KAF1726717.1"/>
    </source>
</evidence>
<dbReference type="PROSITE" id="PS51257">
    <property type="entry name" value="PROKAR_LIPOPROTEIN"/>
    <property type="match status" value="1"/>
</dbReference>
<reference evidence="1 2" key="1">
    <citation type="submission" date="2017-10" db="EMBL/GenBank/DDBJ databases">
        <title>Whole genome sequencing of members of genus Pseudoxanthomonas.</title>
        <authorList>
            <person name="Kumar S."/>
            <person name="Bansal K."/>
            <person name="Kaur A."/>
            <person name="Patil P."/>
            <person name="Sharma S."/>
            <person name="Patil P.B."/>
        </authorList>
    </citation>
    <scope>NUCLEOTIDE SEQUENCE [LARGE SCALE GENOMIC DNA]</scope>
    <source>
        <strain evidence="1 2">DSM 17109</strain>
    </source>
</reference>
<sequence length="162" mass="17684">MAAGRCSEHRTLKIRVPPRTCNLLAIIVLAACSESAPEHPLRSELARLSGSQANACGWVAAGGETEAGWACAQEADAAGQAFWFAVQGRGVDSEVWDAIGRDAHGMRYHLQYDSNPYGEASLMPRYFRDTCLGAFRLRKDEGTRLGCSRARIETRQMQAPAQ</sequence>
<dbReference type="Proteomes" id="UP000781710">
    <property type="component" value="Unassembled WGS sequence"/>
</dbReference>
<proteinExistence type="predicted"/>
<dbReference type="EMBL" id="PDWW01000003">
    <property type="protein sequence ID" value="KAF1726717.1"/>
    <property type="molecule type" value="Genomic_DNA"/>
</dbReference>